<protein>
    <submittedName>
        <fullName evidence="1">Uncharacterized protein</fullName>
    </submittedName>
</protein>
<proteinExistence type="predicted"/>
<accession>A0ACC2JWL1</accession>
<evidence type="ECO:0000313" key="1">
    <source>
        <dbReference type="EMBL" id="KAJ8131785.1"/>
    </source>
</evidence>
<reference evidence="1" key="1">
    <citation type="submission" date="2022-12" db="EMBL/GenBank/DDBJ databases">
        <title>Genome Sequence of Lasiodiplodia mahajangana.</title>
        <authorList>
            <person name="Buettner E."/>
        </authorList>
    </citation>
    <scope>NUCLEOTIDE SEQUENCE</scope>
    <source>
        <strain evidence="1">VT137</strain>
    </source>
</reference>
<organism evidence="1 2">
    <name type="scientific">Lasiodiplodia mahajangana</name>
    <dbReference type="NCBI Taxonomy" id="1108764"/>
    <lineage>
        <taxon>Eukaryota</taxon>
        <taxon>Fungi</taxon>
        <taxon>Dikarya</taxon>
        <taxon>Ascomycota</taxon>
        <taxon>Pezizomycotina</taxon>
        <taxon>Dothideomycetes</taxon>
        <taxon>Dothideomycetes incertae sedis</taxon>
        <taxon>Botryosphaeriales</taxon>
        <taxon>Botryosphaeriaceae</taxon>
        <taxon>Lasiodiplodia</taxon>
    </lineage>
</organism>
<gene>
    <name evidence="1" type="ORF">O1611_g1835</name>
</gene>
<dbReference type="Proteomes" id="UP001153332">
    <property type="component" value="Unassembled WGS sequence"/>
</dbReference>
<evidence type="ECO:0000313" key="2">
    <source>
        <dbReference type="Proteomes" id="UP001153332"/>
    </source>
</evidence>
<sequence length="258" mass="28846">MAITLDPYPPPRAITIIDLTVPSNIHAPVLATITLHVAADRVAHTNLGKKGDDYVPSSPPDQPPSKRNRTVTKHQDMVDSGQMRVGSSSPTRPSSQVSSRDGVFMADSHDHDSMIREADTERLLTYFVRYILYSIPYEDWSPVNRLECRAPLAAKVTITGGWVIQAEDDGGLRLRSRVANNDRLDVNYLPSRLSYCYHVMFEAKKGFRIIDGQPTISDNWLGQMTAEALVERLGRLDFDSKSQYASLCPSRLDKNRAC</sequence>
<name>A0ACC2JWL1_9PEZI</name>
<comment type="caution">
    <text evidence="1">The sequence shown here is derived from an EMBL/GenBank/DDBJ whole genome shotgun (WGS) entry which is preliminary data.</text>
</comment>
<dbReference type="EMBL" id="JAPUUL010000228">
    <property type="protein sequence ID" value="KAJ8131785.1"/>
    <property type="molecule type" value="Genomic_DNA"/>
</dbReference>
<keyword evidence="2" id="KW-1185">Reference proteome</keyword>